<keyword evidence="2" id="KW-0449">Lipoprotein</keyword>
<evidence type="ECO:0000256" key="1">
    <source>
        <dbReference type="SAM" id="SignalP"/>
    </source>
</evidence>
<dbReference type="NCBIfam" id="NF038027">
    <property type="entry name" value="TssQ_fam"/>
    <property type="match status" value="1"/>
</dbReference>
<dbReference type="InterPro" id="IPR047780">
    <property type="entry name" value="TssQ-like"/>
</dbReference>
<protein>
    <submittedName>
        <fullName evidence="2">TssQ family T6SS-associated lipoprotein</fullName>
    </submittedName>
</protein>
<name>A0ABZ0CRE7_9BURK</name>
<dbReference type="PROSITE" id="PS51257">
    <property type="entry name" value="PROKAR_LIPOPROTEIN"/>
    <property type="match status" value="1"/>
</dbReference>
<evidence type="ECO:0000313" key="3">
    <source>
        <dbReference type="Proteomes" id="UP001303946"/>
    </source>
</evidence>
<gene>
    <name evidence="2" type="ORF">RXV79_19455</name>
</gene>
<dbReference type="RefSeq" id="WP_316699762.1">
    <property type="nucleotide sequence ID" value="NZ_CP136336.1"/>
</dbReference>
<dbReference type="Proteomes" id="UP001303946">
    <property type="component" value="Chromosome"/>
</dbReference>
<feature type="signal peptide" evidence="1">
    <location>
        <begin position="1"/>
        <end position="15"/>
    </location>
</feature>
<evidence type="ECO:0000313" key="2">
    <source>
        <dbReference type="EMBL" id="WOB07086.1"/>
    </source>
</evidence>
<dbReference type="Gene3D" id="1.25.40.10">
    <property type="entry name" value="Tetratricopeptide repeat domain"/>
    <property type="match status" value="1"/>
</dbReference>
<keyword evidence="1" id="KW-0732">Signal</keyword>
<reference evidence="2 3" key="1">
    <citation type="submission" date="2023-10" db="EMBL/GenBank/DDBJ databases">
        <title>Bacteria for the degradation of biodegradable plastic PBAT(Polybutylene adipate terephthalate).</title>
        <authorList>
            <person name="Weon H.-Y."/>
            <person name="Yeon J."/>
        </authorList>
    </citation>
    <scope>NUCLEOTIDE SEQUENCE [LARGE SCALE GENOMIC DNA]</scope>
    <source>
        <strain evidence="2 3">SBD 7-3</strain>
    </source>
</reference>
<sequence>MRTLFGTALVSVALAALTGCVTQPKQAPVGLLDVISRPAEKALQSGLRAYDDAQYADAERQLNNALKAGLVSPRDQAEAHKVLAFIYCTSKRLVECEAEFRAAKASDPAFALSKSEQGHPLWGPVYKKLP</sequence>
<dbReference type="EMBL" id="CP136336">
    <property type="protein sequence ID" value="WOB07086.1"/>
    <property type="molecule type" value="Genomic_DNA"/>
</dbReference>
<keyword evidence="3" id="KW-1185">Reference proteome</keyword>
<feature type="chain" id="PRO_5045819960" evidence="1">
    <location>
        <begin position="16"/>
        <end position="130"/>
    </location>
</feature>
<proteinExistence type="predicted"/>
<organism evidence="2 3">
    <name type="scientific">Piscinibacter gummiphilus</name>
    <dbReference type="NCBI Taxonomy" id="946333"/>
    <lineage>
        <taxon>Bacteria</taxon>
        <taxon>Pseudomonadati</taxon>
        <taxon>Pseudomonadota</taxon>
        <taxon>Betaproteobacteria</taxon>
        <taxon>Burkholderiales</taxon>
        <taxon>Sphaerotilaceae</taxon>
        <taxon>Piscinibacter</taxon>
    </lineage>
</organism>
<accession>A0ABZ0CRE7</accession>
<dbReference type="InterPro" id="IPR011990">
    <property type="entry name" value="TPR-like_helical_dom_sf"/>
</dbReference>